<feature type="compositionally biased region" description="Basic and acidic residues" evidence="1">
    <location>
        <begin position="59"/>
        <end position="79"/>
    </location>
</feature>
<feature type="region of interest" description="Disordered" evidence="1">
    <location>
        <begin position="57"/>
        <end position="142"/>
    </location>
</feature>
<organism evidence="2 4">
    <name type="scientific">Punica granatum</name>
    <name type="common">Pomegranate</name>
    <dbReference type="NCBI Taxonomy" id="22663"/>
    <lineage>
        <taxon>Eukaryota</taxon>
        <taxon>Viridiplantae</taxon>
        <taxon>Streptophyta</taxon>
        <taxon>Embryophyta</taxon>
        <taxon>Tracheophyta</taxon>
        <taxon>Spermatophyta</taxon>
        <taxon>Magnoliopsida</taxon>
        <taxon>eudicotyledons</taxon>
        <taxon>Gunneridae</taxon>
        <taxon>Pentapetalae</taxon>
        <taxon>rosids</taxon>
        <taxon>malvids</taxon>
        <taxon>Myrtales</taxon>
        <taxon>Lythraceae</taxon>
        <taxon>Punica</taxon>
    </lineage>
</organism>
<evidence type="ECO:0000313" key="4">
    <source>
        <dbReference type="Proteomes" id="UP000197138"/>
    </source>
</evidence>
<gene>
    <name evidence="2" type="ORF">CDL15_Pgr009211</name>
    <name evidence="3" type="ORF">CRG98_031000</name>
</gene>
<reference evidence="2" key="2">
    <citation type="submission" date="2017-06" db="EMBL/GenBank/DDBJ databases">
        <title>The pomegranate genome and the genomics of punicalagin biosynthesis.</title>
        <authorList>
            <person name="Xu C."/>
        </authorList>
    </citation>
    <scope>NUCLEOTIDE SEQUENCE [LARGE SCALE GENOMIC DNA]</scope>
    <source>
        <tissue evidence="2">Fresh leaf</tissue>
    </source>
</reference>
<dbReference type="EMBL" id="MTKT01003159">
    <property type="protein sequence ID" value="OWM76646.1"/>
    <property type="molecule type" value="Genomic_DNA"/>
</dbReference>
<proteinExistence type="predicted"/>
<reference evidence="3 5" key="3">
    <citation type="submission" date="2017-11" db="EMBL/GenBank/DDBJ databases">
        <title>De-novo sequencing of pomegranate (Punica granatum L.) genome.</title>
        <authorList>
            <person name="Akparov Z."/>
            <person name="Amiraslanov A."/>
            <person name="Hajiyeva S."/>
            <person name="Abbasov M."/>
            <person name="Kaur K."/>
            <person name="Hamwieh A."/>
            <person name="Solovyev V."/>
            <person name="Salamov A."/>
            <person name="Braich B."/>
            <person name="Kosarev P."/>
            <person name="Mahmoud A."/>
            <person name="Hajiyev E."/>
            <person name="Babayeva S."/>
            <person name="Izzatullayeva V."/>
            <person name="Mammadov A."/>
            <person name="Mammadov A."/>
            <person name="Sharifova S."/>
            <person name="Ojaghi J."/>
            <person name="Eynullazada K."/>
            <person name="Bayramov B."/>
            <person name="Abdulazimova A."/>
            <person name="Shahmuradov I."/>
        </authorList>
    </citation>
    <scope>NUCLEOTIDE SEQUENCE [LARGE SCALE GENOMIC DNA]</scope>
    <source>
        <strain evidence="3">AG2017</strain>
        <strain evidence="5">cv. AG2017</strain>
        <tissue evidence="3">Leaf</tissue>
    </source>
</reference>
<name>A0A218WVL9_PUNGR</name>
<dbReference type="EMBL" id="PGOL01002369">
    <property type="protein sequence ID" value="PKI48581.1"/>
    <property type="molecule type" value="Genomic_DNA"/>
</dbReference>
<sequence>MLKLASVCVSSPKPVLEGPIKLQESFKSRLELAIQRLFSVETSGSLHSAADQYDNISRSSERGRAVATKRSPELREALDRGTAAQEILDGSDELQQPARKEERELQGSVVKISSNKMRQGALSGRERQQFSNWKKLGQVEEQ</sequence>
<dbReference type="AlphaFoldDB" id="A0A218WVL9"/>
<dbReference type="Proteomes" id="UP000197138">
    <property type="component" value="Unassembled WGS sequence"/>
</dbReference>
<evidence type="ECO:0000313" key="2">
    <source>
        <dbReference type="EMBL" id="OWM76646.1"/>
    </source>
</evidence>
<reference evidence="4" key="1">
    <citation type="journal article" date="2017" name="Plant J.">
        <title>The pomegranate (Punica granatum L.) genome and the genomics of punicalagin biosynthesis.</title>
        <authorList>
            <person name="Qin G."/>
            <person name="Xu C."/>
            <person name="Ming R."/>
            <person name="Tang H."/>
            <person name="Guyot R."/>
            <person name="Kramer E.M."/>
            <person name="Hu Y."/>
            <person name="Yi X."/>
            <person name="Qi Y."/>
            <person name="Xu X."/>
            <person name="Gao Z."/>
            <person name="Pan H."/>
            <person name="Jian J."/>
            <person name="Tian Y."/>
            <person name="Yue Z."/>
            <person name="Xu Y."/>
        </authorList>
    </citation>
    <scope>NUCLEOTIDE SEQUENCE [LARGE SCALE GENOMIC DNA]</scope>
    <source>
        <strain evidence="4">cv. Dabenzi</strain>
    </source>
</reference>
<evidence type="ECO:0000256" key="1">
    <source>
        <dbReference type="SAM" id="MobiDB-lite"/>
    </source>
</evidence>
<accession>A0A218WVL9</accession>
<protein>
    <submittedName>
        <fullName evidence="2">Uncharacterized protein</fullName>
    </submittedName>
</protein>
<dbReference type="Proteomes" id="UP000233551">
    <property type="component" value="Unassembled WGS sequence"/>
</dbReference>
<comment type="caution">
    <text evidence="2">The sequence shown here is derived from an EMBL/GenBank/DDBJ whole genome shotgun (WGS) entry which is preliminary data.</text>
</comment>
<evidence type="ECO:0000313" key="5">
    <source>
        <dbReference type="Proteomes" id="UP000233551"/>
    </source>
</evidence>
<evidence type="ECO:0000313" key="3">
    <source>
        <dbReference type="EMBL" id="PKI48581.1"/>
    </source>
</evidence>
<keyword evidence="5" id="KW-1185">Reference proteome</keyword>